<organism evidence="3 4">
    <name type="scientific">Characodon lateralis</name>
    <dbReference type="NCBI Taxonomy" id="208331"/>
    <lineage>
        <taxon>Eukaryota</taxon>
        <taxon>Metazoa</taxon>
        <taxon>Chordata</taxon>
        <taxon>Craniata</taxon>
        <taxon>Vertebrata</taxon>
        <taxon>Euteleostomi</taxon>
        <taxon>Actinopterygii</taxon>
        <taxon>Neopterygii</taxon>
        <taxon>Teleostei</taxon>
        <taxon>Neoteleostei</taxon>
        <taxon>Acanthomorphata</taxon>
        <taxon>Ovalentaria</taxon>
        <taxon>Atherinomorphae</taxon>
        <taxon>Cyprinodontiformes</taxon>
        <taxon>Goodeidae</taxon>
        <taxon>Characodon</taxon>
    </lineage>
</organism>
<keyword evidence="4" id="KW-1185">Reference proteome</keyword>
<accession>A0ABU7CPU9</accession>
<sequence length="237" mass="27098">MSRGIFRVNRTSSMYRMEDERQCKVLDKPGEKRINQTEQQRLSKQPLWSRWKNMSGIIVCVSMCVLCLGLCFFVIMRTLELQSRLQSLEQQQDAKFSAWMMTLEQVESFIMGRVDQLLAEWSPSPVALLVSWVAGKLAPIQQSMAPPGGAQDVRSPPERHSPSSVCWAVPWASSRWDVPGTPPEEGIRSFDLQQRTWSINNNDTNSSSRDNQAESSPRQIPQEKWTPRYTPLPQTPT</sequence>
<evidence type="ECO:0000313" key="3">
    <source>
        <dbReference type="EMBL" id="MED6264957.1"/>
    </source>
</evidence>
<keyword evidence="2" id="KW-0472">Membrane</keyword>
<feature type="transmembrane region" description="Helical" evidence="2">
    <location>
        <begin position="54"/>
        <end position="75"/>
    </location>
</feature>
<protein>
    <submittedName>
        <fullName evidence="3">Uncharacterized protein</fullName>
    </submittedName>
</protein>
<feature type="region of interest" description="Disordered" evidence="1">
    <location>
        <begin position="178"/>
        <end position="237"/>
    </location>
</feature>
<gene>
    <name evidence="3" type="ORF">CHARACLAT_020502</name>
</gene>
<keyword evidence="2" id="KW-1133">Transmembrane helix</keyword>
<reference evidence="3 4" key="1">
    <citation type="submission" date="2021-06" db="EMBL/GenBank/DDBJ databases">
        <authorList>
            <person name="Palmer J.M."/>
        </authorList>
    </citation>
    <scope>NUCLEOTIDE SEQUENCE [LARGE SCALE GENOMIC DNA]</scope>
    <source>
        <strain evidence="3 4">CL_MEX2019</strain>
        <tissue evidence="3">Muscle</tissue>
    </source>
</reference>
<proteinExistence type="predicted"/>
<name>A0ABU7CPU9_9TELE</name>
<evidence type="ECO:0000256" key="2">
    <source>
        <dbReference type="SAM" id="Phobius"/>
    </source>
</evidence>
<dbReference type="Proteomes" id="UP001352852">
    <property type="component" value="Unassembled WGS sequence"/>
</dbReference>
<keyword evidence="2" id="KW-0812">Transmembrane</keyword>
<feature type="compositionally biased region" description="Low complexity" evidence="1">
    <location>
        <begin position="198"/>
        <end position="210"/>
    </location>
</feature>
<comment type="caution">
    <text evidence="3">The sequence shown here is derived from an EMBL/GenBank/DDBJ whole genome shotgun (WGS) entry which is preliminary data.</text>
</comment>
<dbReference type="EMBL" id="JAHUTJ010001935">
    <property type="protein sequence ID" value="MED6264957.1"/>
    <property type="molecule type" value="Genomic_DNA"/>
</dbReference>
<evidence type="ECO:0000256" key="1">
    <source>
        <dbReference type="SAM" id="MobiDB-lite"/>
    </source>
</evidence>
<evidence type="ECO:0000313" key="4">
    <source>
        <dbReference type="Proteomes" id="UP001352852"/>
    </source>
</evidence>